<dbReference type="GO" id="GO:0015095">
    <property type="term" value="F:magnesium ion transmembrane transporter activity"/>
    <property type="evidence" value="ECO:0007669"/>
    <property type="project" value="TreeGrafter"/>
</dbReference>
<evidence type="ECO:0000256" key="10">
    <source>
        <dbReference type="SAM" id="Phobius"/>
    </source>
</evidence>
<evidence type="ECO:0000256" key="1">
    <source>
        <dbReference type="ARBA" id="ARBA00004141"/>
    </source>
</evidence>
<evidence type="ECO:0000256" key="2">
    <source>
        <dbReference type="ARBA" id="ARBA00022448"/>
    </source>
</evidence>
<sequence length="707" mass="75238">MSASIARRGVSAARRAVAAASAAVARAPAWRDAPSVRAAPPPGVREAMTLTGSQLISVIRIVSTGAVSRETWSLADVKRRSGLHSRDLVSALDFGFDAGSGQPQYRLLPRRRCIIFALSHLRGILYNNEIHLWLPQGRSADATKKAQSVEAFAELLQQQAETMHQARSALADAAERAAADAAKAAPEAAGSAAEQPAGPASPSAEPGAIAEQAPAAETVADLAEAVPQPEEQVFVDPWTTDEPSMGGPMQRADGELLAAAGAPSAPGADSVQHRSQPGRGGGRHGASAKHSPPAPPGFSGMDAPSADRAAAFEFVMLDHLLRSTHSRHSRRLAFVRPLVQNALATLDSEPDRLYTLFPLRNTLEHFRTASHDVVECLTEVLQSDRDMREACLSEKRRAFSEAFPAIADVPRVRPLPPGSPAAPRRIIRGWGPNKGTSVEAGSPTVVLERVHEDALLDLEVMLETHLRLAADVRQQAQQMLRHMDTRQAILGSTLDAYRNHLIDINLRMTIIGLGVSFGTLASGLFGMNLYNGLEEVASRGPFYAVAGACVVATVGTYYAVRDWTVLSSPAGRHAHRVGQFVSRIGLRAPRPAVSPLAAAFSGAATTAKPLVVSTSGDGISGAQHLRLTRDQFAQLYFKVTGTAIPLESVDIVYSIFDADQDGALAMDEVLGMMNEEGRIDNRALQALADADPDAADHDSQESSADRL</sequence>
<evidence type="ECO:0000256" key="9">
    <source>
        <dbReference type="SAM" id="MobiDB-lite"/>
    </source>
</evidence>
<keyword evidence="3 10" id="KW-0812">Transmembrane</keyword>
<dbReference type="AlphaFoldDB" id="A0A7S0PA22"/>
<dbReference type="PANTHER" id="PTHR13890">
    <property type="entry name" value="RNA SPLICING PROTEIN MRS2, MITOCHONDRIAL"/>
    <property type="match status" value="1"/>
</dbReference>
<feature type="transmembrane region" description="Helical" evidence="10">
    <location>
        <begin position="542"/>
        <end position="560"/>
    </location>
</feature>
<accession>A0A7S0PA22</accession>
<keyword evidence="2" id="KW-0813">Transport</keyword>
<keyword evidence="8 10" id="KW-0472">Membrane</keyword>
<proteinExistence type="predicted"/>
<keyword evidence="4" id="KW-0460">Magnesium</keyword>
<evidence type="ECO:0000256" key="4">
    <source>
        <dbReference type="ARBA" id="ARBA00022842"/>
    </source>
</evidence>
<dbReference type="InterPro" id="IPR039204">
    <property type="entry name" value="MRS2-like"/>
</dbReference>
<organism evidence="11">
    <name type="scientific">Cafeteria roenbergensis</name>
    <name type="common">Marine flagellate</name>
    <dbReference type="NCBI Taxonomy" id="33653"/>
    <lineage>
        <taxon>Eukaryota</taxon>
        <taxon>Sar</taxon>
        <taxon>Stramenopiles</taxon>
        <taxon>Bigyra</taxon>
        <taxon>Opalozoa</taxon>
        <taxon>Bicosoecida</taxon>
        <taxon>Cafeteriaceae</taxon>
        <taxon>Cafeteria</taxon>
    </lineage>
</organism>
<dbReference type="GO" id="GO:0016020">
    <property type="term" value="C:membrane"/>
    <property type="evidence" value="ECO:0007669"/>
    <property type="project" value="UniProtKB-SubCell"/>
</dbReference>
<protein>
    <recommendedName>
        <fullName evidence="12">Magnesium transporter</fullName>
    </recommendedName>
</protein>
<evidence type="ECO:0000256" key="7">
    <source>
        <dbReference type="ARBA" id="ARBA00023065"/>
    </source>
</evidence>
<evidence type="ECO:0000256" key="3">
    <source>
        <dbReference type="ARBA" id="ARBA00022692"/>
    </source>
</evidence>
<dbReference type="EMBL" id="HBET01004256">
    <property type="protein sequence ID" value="CAD8558508.1"/>
    <property type="molecule type" value="Transcribed_RNA"/>
</dbReference>
<gene>
    <name evidence="11" type="ORF">CROE0942_LOCUS2842</name>
</gene>
<evidence type="ECO:0000256" key="5">
    <source>
        <dbReference type="ARBA" id="ARBA00022946"/>
    </source>
</evidence>
<keyword evidence="7" id="KW-0406">Ion transport</keyword>
<evidence type="ECO:0000256" key="6">
    <source>
        <dbReference type="ARBA" id="ARBA00022989"/>
    </source>
</evidence>
<dbReference type="Pfam" id="PF22099">
    <property type="entry name" value="MRS2-like"/>
    <property type="match status" value="1"/>
</dbReference>
<dbReference type="Gene3D" id="1.20.58.340">
    <property type="entry name" value="Magnesium transport protein CorA, transmembrane region"/>
    <property type="match status" value="1"/>
</dbReference>
<name>A0A7S0PA22_CAFRO</name>
<evidence type="ECO:0008006" key="12">
    <source>
        <dbReference type="Google" id="ProtNLM"/>
    </source>
</evidence>
<feature type="region of interest" description="Disordered" evidence="9">
    <location>
        <begin position="260"/>
        <end position="303"/>
    </location>
</feature>
<feature type="region of interest" description="Disordered" evidence="9">
    <location>
        <begin position="181"/>
        <end position="211"/>
    </location>
</feature>
<evidence type="ECO:0000313" key="11">
    <source>
        <dbReference type="EMBL" id="CAD8558508.1"/>
    </source>
</evidence>
<dbReference type="PROSITE" id="PS00018">
    <property type="entry name" value="EF_HAND_1"/>
    <property type="match status" value="1"/>
</dbReference>
<dbReference type="PANTHER" id="PTHR13890:SF0">
    <property type="entry name" value="MAGNESIUM TRANSPORTER MRS2 HOMOLOG, MITOCHONDRIAL"/>
    <property type="match status" value="1"/>
</dbReference>
<reference evidence="11" key="1">
    <citation type="submission" date="2021-01" db="EMBL/GenBank/DDBJ databases">
        <authorList>
            <person name="Corre E."/>
            <person name="Pelletier E."/>
            <person name="Niang G."/>
            <person name="Scheremetjew M."/>
            <person name="Finn R."/>
            <person name="Kale V."/>
            <person name="Holt S."/>
            <person name="Cochrane G."/>
            <person name="Meng A."/>
            <person name="Brown T."/>
            <person name="Cohen L."/>
        </authorList>
    </citation>
    <scope>NUCLEOTIDE SEQUENCE</scope>
    <source>
        <strain evidence="11">E4-10</strain>
    </source>
</reference>
<feature type="transmembrane region" description="Helical" evidence="10">
    <location>
        <begin position="508"/>
        <end position="530"/>
    </location>
</feature>
<dbReference type="InterPro" id="IPR018247">
    <property type="entry name" value="EF_Hand_1_Ca_BS"/>
</dbReference>
<comment type="subcellular location">
    <subcellularLocation>
        <location evidence="1">Membrane</location>
        <topology evidence="1">Multi-pass membrane protein</topology>
    </subcellularLocation>
</comment>
<evidence type="ECO:0000256" key="8">
    <source>
        <dbReference type="ARBA" id="ARBA00023136"/>
    </source>
</evidence>
<keyword evidence="6 10" id="KW-1133">Transmembrane helix</keyword>
<keyword evidence="5" id="KW-0809">Transit peptide</keyword>